<gene>
    <name evidence="3" type="ordered locus">Halha_0570</name>
</gene>
<dbReference type="STRING" id="748449.Halha_0570"/>
<dbReference type="EMBL" id="CP003359">
    <property type="protein sequence ID" value="AGB40544.1"/>
    <property type="molecule type" value="Genomic_DNA"/>
</dbReference>
<feature type="transmembrane region" description="Helical" evidence="2">
    <location>
        <begin position="7"/>
        <end position="30"/>
    </location>
</feature>
<evidence type="ECO:0000313" key="3">
    <source>
        <dbReference type="EMBL" id="AGB40544.1"/>
    </source>
</evidence>
<dbReference type="KEGG" id="hhl:Halha_0570"/>
<evidence type="ECO:0008006" key="5">
    <source>
        <dbReference type="Google" id="ProtNLM"/>
    </source>
</evidence>
<dbReference type="PATRIC" id="fig|748449.3.peg.532"/>
<dbReference type="RefSeq" id="WP_015326270.1">
    <property type="nucleotide sequence ID" value="NC_019978.1"/>
</dbReference>
<dbReference type="eggNOG" id="ENOG502Z9M5">
    <property type="taxonomic scope" value="Bacteria"/>
</dbReference>
<dbReference type="Proteomes" id="UP000010880">
    <property type="component" value="Chromosome"/>
</dbReference>
<evidence type="ECO:0000313" key="4">
    <source>
        <dbReference type="Proteomes" id="UP000010880"/>
    </source>
</evidence>
<name>L0K858_HALHC</name>
<dbReference type="HOGENOM" id="CLU_1382428_0_0_9"/>
<keyword evidence="2" id="KW-0472">Membrane</keyword>
<feature type="coiled-coil region" evidence="1">
    <location>
        <begin position="36"/>
        <end position="70"/>
    </location>
</feature>
<organism evidence="3 4">
    <name type="scientific">Halobacteroides halobius (strain ATCC 35273 / DSM 5150 / MD-1)</name>
    <dbReference type="NCBI Taxonomy" id="748449"/>
    <lineage>
        <taxon>Bacteria</taxon>
        <taxon>Bacillati</taxon>
        <taxon>Bacillota</taxon>
        <taxon>Clostridia</taxon>
        <taxon>Halanaerobiales</taxon>
        <taxon>Halobacteroidaceae</taxon>
        <taxon>Halobacteroides</taxon>
    </lineage>
</organism>
<dbReference type="AlphaFoldDB" id="L0K858"/>
<keyword evidence="4" id="KW-1185">Reference proteome</keyword>
<sequence>MLIDLRYHIITIVVLFVSLGIGILIGSTMVGNDLIIKQQQNLINSLEKNLVNLKKQNSSFQTKINQLQTKLANNNKFQKRLLPLLIKGQLIDESLLIVTGDNIMLDLQEKLRNILQLAGITKLKIVVNEFCSKEGYNKVLLLGQVDETIKKKYHQSKQKDKIIVASAKQLKNISGLIKLVFKITSKKLDHLRSVYLE</sequence>
<dbReference type="Pfam" id="PF11382">
    <property type="entry name" value="MctB"/>
    <property type="match status" value="1"/>
</dbReference>
<protein>
    <recommendedName>
        <fullName evidence="5">Copper transport outer membrane protein, MctB</fullName>
    </recommendedName>
</protein>
<keyword evidence="2" id="KW-0812">Transmembrane</keyword>
<dbReference type="GO" id="GO:0016020">
    <property type="term" value="C:membrane"/>
    <property type="evidence" value="ECO:0007669"/>
    <property type="project" value="InterPro"/>
</dbReference>
<dbReference type="GO" id="GO:0055070">
    <property type="term" value="P:copper ion homeostasis"/>
    <property type="evidence" value="ECO:0007669"/>
    <property type="project" value="InterPro"/>
</dbReference>
<keyword evidence="1" id="KW-0175">Coiled coil</keyword>
<dbReference type="OrthoDB" id="2382049at2"/>
<accession>L0K858</accession>
<reference evidence="4" key="1">
    <citation type="submission" date="2012-02" db="EMBL/GenBank/DDBJ databases">
        <title>The complete genome of Halobacteroides halobius DSM 5150.</title>
        <authorList>
            <person name="Lucas S."/>
            <person name="Copeland A."/>
            <person name="Lapidus A."/>
            <person name="Glavina del Rio T."/>
            <person name="Dalin E."/>
            <person name="Tice H."/>
            <person name="Bruce D."/>
            <person name="Goodwin L."/>
            <person name="Pitluck S."/>
            <person name="Peters L."/>
            <person name="Mikhailova N."/>
            <person name="Gu W."/>
            <person name="Kyrpides N."/>
            <person name="Mavromatis K."/>
            <person name="Ivanova N."/>
            <person name="Brettin T."/>
            <person name="Detter J.C."/>
            <person name="Han C."/>
            <person name="Larimer F."/>
            <person name="Land M."/>
            <person name="Hauser L."/>
            <person name="Markowitz V."/>
            <person name="Cheng J.-F."/>
            <person name="Hugenholtz P."/>
            <person name="Woyke T."/>
            <person name="Wu D."/>
            <person name="Tindall B."/>
            <person name="Pomrenke H."/>
            <person name="Brambilla E."/>
            <person name="Klenk H.-P."/>
            <person name="Eisen J.A."/>
        </authorList>
    </citation>
    <scope>NUCLEOTIDE SEQUENCE [LARGE SCALE GENOMIC DNA]</scope>
    <source>
        <strain evidence="4">ATCC 35273 / DSM 5150 / MD-1</strain>
    </source>
</reference>
<keyword evidence="2" id="KW-1133">Transmembrane helix</keyword>
<evidence type="ECO:0000256" key="2">
    <source>
        <dbReference type="SAM" id="Phobius"/>
    </source>
</evidence>
<evidence type="ECO:0000256" key="1">
    <source>
        <dbReference type="SAM" id="Coils"/>
    </source>
</evidence>
<dbReference type="InterPro" id="IPR021522">
    <property type="entry name" value="MctB"/>
</dbReference>
<proteinExistence type="predicted"/>